<evidence type="ECO:0000256" key="1">
    <source>
        <dbReference type="SAM" id="MobiDB-lite"/>
    </source>
</evidence>
<feature type="compositionally biased region" description="Basic and acidic residues" evidence="1">
    <location>
        <begin position="525"/>
        <end position="536"/>
    </location>
</feature>
<accession>A0A2A9PDG5</accession>
<keyword evidence="3" id="KW-1185">Reference proteome</keyword>
<dbReference type="AlphaFoldDB" id="A0A2A9PDG5"/>
<evidence type="ECO:0000313" key="2">
    <source>
        <dbReference type="EMBL" id="PFH59358.1"/>
    </source>
</evidence>
<reference evidence="2 3" key="2">
    <citation type="journal article" date="2017" name="Sci. Rep.">
        <title>Ant-infecting Ophiocordyceps genomes reveal a high diversity of potential behavioral manipulation genes and a possible major role for enterotoxins.</title>
        <authorList>
            <person name="de Bekker C."/>
            <person name="Ohm R.A."/>
            <person name="Evans H.C."/>
            <person name="Brachmann A."/>
            <person name="Hughes D.P."/>
        </authorList>
    </citation>
    <scope>NUCLEOTIDE SEQUENCE [LARGE SCALE GENOMIC DNA]</scope>
    <source>
        <strain evidence="2 3">SC16a</strain>
    </source>
</reference>
<feature type="compositionally biased region" description="Acidic residues" evidence="1">
    <location>
        <begin position="81"/>
        <end position="95"/>
    </location>
</feature>
<evidence type="ECO:0000313" key="3">
    <source>
        <dbReference type="Proteomes" id="UP000037136"/>
    </source>
</evidence>
<dbReference type="Proteomes" id="UP000037136">
    <property type="component" value="Unassembled WGS sequence"/>
</dbReference>
<feature type="region of interest" description="Disordered" evidence="1">
    <location>
        <begin position="524"/>
        <end position="562"/>
    </location>
</feature>
<gene>
    <name evidence="2" type="ORF">XA68_12466</name>
</gene>
<dbReference type="STRING" id="268505.A0A2A9PDG5"/>
<reference evidence="2 3" key="1">
    <citation type="journal article" date="2015" name="BMC Genomics">
        <title>Gene expression during zombie ant biting behavior reflects the complexity underlying fungal parasitic behavioral manipulation.</title>
        <authorList>
            <person name="de Bekker C."/>
            <person name="Ohm R.A."/>
            <person name="Loreto R.G."/>
            <person name="Sebastian A."/>
            <person name="Albert I."/>
            <person name="Merrow M."/>
            <person name="Brachmann A."/>
            <person name="Hughes D.P."/>
        </authorList>
    </citation>
    <scope>NUCLEOTIDE SEQUENCE [LARGE SCALE GENOMIC DNA]</scope>
    <source>
        <strain evidence="2 3">SC16a</strain>
    </source>
</reference>
<feature type="region of interest" description="Disordered" evidence="1">
    <location>
        <begin position="1"/>
        <end position="41"/>
    </location>
</feature>
<proteinExistence type="predicted"/>
<sequence>MQSSHPPLHCPRPRGPRSSVLRTPEPMVEEASSPPTRPPRLRLKRRAVSHLTAPTQQFLASVAAADVPLPSIEDPQPLNDEMLEAADDAQIDGFDDQPVRGRALSSPKTPARRVVPSLSPKRFPDWTIDTSLSSLESSPDYESSRPSTARSTQTSASVFSRFSFTSGDISQCASPEEGYQERFAPLLSVDDADKTIKGFARPATLRKAPWTRAMSKHLWSTYMMYLQDPKVTPFRIGRSGIPPSGVCLRVARETKRSWKGCRSQAAAEATSGNTTPKAESMTPYILWPHTCAATRAHLRELCKMNSATATRNARYMAHSPTPFGRTATRYWNRRSAPPHSPSVFSGSDMAMSLAVCTAESMQPQGPLASLAMPPHPDEVDWPDTAISVTEQSEEHTRGRLGSPFVVAKSYGPSSSGALADCLGVMKEPQRQSRTVGGRWSLGSPVRLKYSRCSTQKRRSQRSTVEPRKSKRPILGSDFWTDPSLAEKATVPFAEFSSNVRDKLFVPRTNVQELFEASYPAASLVEAERRPSSDKPLDSLPPPPRLGSPFHAKGTSFSFPSRRSTSTASVMGFAAARRPFATLHQSSDGASGFVKPSLATRLAYIDGRLQDLDRQEAPDRRSHSPL</sequence>
<feature type="region of interest" description="Disordered" evidence="1">
    <location>
        <begin position="63"/>
        <end position="120"/>
    </location>
</feature>
<comment type="caution">
    <text evidence="2">The sequence shown here is derived from an EMBL/GenBank/DDBJ whole genome shotgun (WGS) entry which is preliminary data.</text>
</comment>
<organism evidence="2 3">
    <name type="scientific">Ophiocordyceps unilateralis</name>
    <name type="common">Zombie-ant fungus</name>
    <name type="synonym">Torrubia unilateralis</name>
    <dbReference type="NCBI Taxonomy" id="268505"/>
    <lineage>
        <taxon>Eukaryota</taxon>
        <taxon>Fungi</taxon>
        <taxon>Dikarya</taxon>
        <taxon>Ascomycota</taxon>
        <taxon>Pezizomycotina</taxon>
        <taxon>Sordariomycetes</taxon>
        <taxon>Hypocreomycetidae</taxon>
        <taxon>Hypocreales</taxon>
        <taxon>Ophiocordycipitaceae</taxon>
        <taxon>Ophiocordyceps</taxon>
    </lineage>
</organism>
<dbReference type="EMBL" id="LAZP02000205">
    <property type="protein sequence ID" value="PFH59358.1"/>
    <property type="molecule type" value="Genomic_DNA"/>
</dbReference>
<protein>
    <submittedName>
        <fullName evidence="2">Uncharacterized protein</fullName>
    </submittedName>
</protein>
<feature type="region of interest" description="Disordered" evidence="1">
    <location>
        <begin position="450"/>
        <end position="476"/>
    </location>
</feature>
<name>A0A2A9PDG5_OPHUN</name>
<dbReference type="OrthoDB" id="419770at2759"/>